<dbReference type="Proteomes" id="UP000294664">
    <property type="component" value="Unassembled WGS sequence"/>
</dbReference>
<name>A0A4R3LPZ0_9HYPH</name>
<protein>
    <submittedName>
        <fullName evidence="1">Uncharacterized protein</fullName>
    </submittedName>
</protein>
<comment type="caution">
    <text evidence="1">The sequence shown here is derived from an EMBL/GenBank/DDBJ whole genome shotgun (WGS) entry which is preliminary data.</text>
</comment>
<proteinExistence type="predicted"/>
<dbReference type="AlphaFoldDB" id="A0A4R3LPZ0"/>
<accession>A0A4R3LPZ0</accession>
<dbReference type="RefSeq" id="WP_132034126.1">
    <property type="nucleotide sequence ID" value="NZ_SMAI01000013.1"/>
</dbReference>
<keyword evidence="2" id="KW-1185">Reference proteome</keyword>
<reference evidence="1 2" key="1">
    <citation type="submission" date="2019-03" db="EMBL/GenBank/DDBJ databases">
        <title>Genomic Encyclopedia of Type Strains, Phase IV (KMG-IV): sequencing the most valuable type-strain genomes for metagenomic binning, comparative biology and taxonomic classification.</title>
        <authorList>
            <person name="Goeker M."/>
        </authorList>
    </citation>
    <scope>NUCLEOTIDE SEQUENCE [LARGE SCALE GENOMIC DNA]</scope>
    <source>
        <strain evidence="1 2">DSM 9035</strain>
    </source>
</reference>
<organism evidence="1 2">
    <name type="scientific">Aquabacter spiritensis</name>
    <dbReference type="NCBI Taxonomy" id="933073"/>
    <lineage>
        <taxon>Bacteria</taxon>
        <taxon>Pseudomonadati</taxon>
        <taxon>Pseudomonadota</taxon>
        <taxon>Alphaproteobacteria</taxon>
        <taxon>Hyphomicrobiales</taxon>
        <taxon>Xanthobacteraceae</taxon>
        <taxon>Aquabacter</taxon>
    </lineage>
</organism>
<evidence type="ECO:0000313" key="2">
    <source>
        <dbReference type="Proteomes" id="UP000294664"/>
    </source>
</evidence>
<gene>
    <name evidence="1" type="ORF">EDC64_113123</name>
</gene>
<dbReference type="EMBL" id="SMAI01000013">
    <property type="protein sequence ID" value="TCT02472.1"/>
    <property type="molecule type" value="Genomic_DNA"/>
</dbReference>
<sequence>MTTIRELEKAVAAISQGANAVTLRSVPLANPTITNDLGPVTSKMEKLKTIYTAIAINYLLGMSKAPHGYDHVNFAGMREAIRNLSEQLIFSEKLVTSSYAQSIKDLTDRCNHAKITSQVVAVTKALTPEPTTPVWATMLDVTLATGLSFVPFVGPVLSSAATGGLGKLVTGLAGMGVTEVNLQLGVATSSSYNKDFKATTSAKDGLLQMPGSGITAIAGTIGTSKTTVGSALVSYLAERDKKKAKKTLEDPTAFVNSFGKVINPITQNQLLNNKIFENIRLNVSNPTIVTAVGKVESCLEKESDTVESYIDKFGEAVELSGSLIVAVVTSCVVDSFGDILEAYKTEFDSIKSNPKFSGMQPWVKSSEDQGDKARILALVITAYYLNPGIKASVHSKTGAGVAFMGMFGAAGLDVLIESNIRDGLFIGRSQHTSGPLGNLSAQKENIKETFRDEGNPTVAFATAAKKGENYIVTVKDSMIGTINKVLFANNNMGHFKEIITIFAASNMIVNAVWKAAATQQKLDVWFSEKFKVPKKAVDALKSAGFVKTYTTTIGRVSNDEKLRHMGGATINQQTRTLEYSDTNRKTATLRYYDGTFKGASDREKVMLYLFARAVTSDVNLFHVFIGIVSWETVKEQLHAVIAEINISSHFVDQADLRPASR</sequence>
<evidence type="ECO:0000313" key="1">
    <source>
        <dbReference type="EMBL" id="TCT02472.1"/>
    </source>
</evidence>